<evidence type="ECO:0000313" key="5">
    <source>
        <dbReference type="Proteomes" id="UP001152320"/>
    </source>
</evidence>
<dbReference type="Proteomes" id="UP001152320">
    <property type="component" value="Chromosome 1"/>
</dbReference>
<feature type="domain" description="HECT" evidence="3">
    <location>
        <begin position="36"/>
        <end position="77"/>
    </location>
</feature>
<reference evidence="4" key="1">
    <citation type="submission" date="2021-10" db="EMBL/GenBank/DDBJ databases">
        <title>Tropical sea cucumber genome reveals ecological adaptation and Cuvierian tubules defense mechanism.</title>
        <authorList>
            <person name="Chen T."/>
        </authorList>
    </citation>
    <scope>NUCLEOTIDE SEQUENCE</scope>
    <source>
        <strain evidence="4">Nanhai2018</strain>
        <tissue evidence="4">Muscle</tissue>
    </source>
</reference>
<evidence type="ECO:0000256" key="2">
    <source>
        <dbReference type="PROSITE-ProRule" id="PRU00104"/>
    </source>
</evidence>
<dbReference type="GO" id="GO:0004842">
    <property type="term" value="F:ubiquitin-protein transferase activity"/>
    <property type="evidence" value="ECO:0007669"/>
    <property type="project" value="InterPro"/>
</dbReference>
<name>A0A9Q1CRE8_HOLLE</name>
<keyword evidence="5" id="KW-1185">Reference proteome</keyword>
<evidence type="ECO:0000256" key="1">
    <source>
        <dbReference type="ARBA" id="ARBA00022786"/>
    </source>
</evidence>
<dbReference type="InterPro" id="IPR035983">
    <property type="entry name" value="Hect_E3_ubiquitin_ligase"/>
</dbReference>
<dbReference type="Gene3D" id="3.90.1750.10">
    <property type="entry name" value="Hect, E3 ligase catalytic domains"/>
    <property type="match status" value="1"/>
</dbReference>
<dbReference type="OrthoDB" id="2384350at2759"/>
<keyword evidence="1 2" id="KW-0833">Ubl conjugation pathway</keyword>
<comment type="caution">
    <text evidence="2">Lacks conserved residue(s) required for the propagation of feature annotation.</text>
</comment>
<dbReference type="SUPFAM" id="SSF56204">
    <property type="entry name" value="Hect, E3 ligase catalytic domain"/>
    <property type="match status" value="1"/>
</dbReference>
<dbReference type="AlphaFoldDB" id="A0A9Q1CRE8"/>
<evidence type="ECO:0000313" key="4">
    <source>
        <dbReference type="EMBL" id="KAJ8049998.1"/>
    </source>
</evidence>
<sequence length="213" mass="23547">MAVQRPVQLSDAPSSNNINVLRECVIEGARRAINRRKFDPLKKIRVAFIDADGNEEGSIDNGGPTREFFRLLMQKVMESTCFEGPPDARELALSTKAVDQKEYKNVGAFIALSIIHGGPGPVSMSECLFDELTGTPAIPQLDSISDDYVKNQLSRIKHAGNVDEARSAVVESLDLLSILGTSRYIGSLDERDQLVHDAVRFYRFGRLHSAIDQ</sequence>
<dbReference type="PROSITE" id="PS50237">
    <property type="entry name" value="HECT"/>
    <property type="match status" value="1"/>
</dbReference>
<organism evidence="4 5">
    <name type="scientific">Holothuria leucospilota</name>
    <name type="common">Black long sea cucumber</name>
    <name type="synonym">Mertensiothuria leucospilota</name>
    <dbReference type="NCBI Taxonomy" id="206669"/>
    <lineage>
        <taxon>Eukaryota</taxon>
        <taxon>Metazoa</taxon>
        <taxon>Echinodermata</taxon>
        <taxon>Eleutherozoa</taxon>
        <taxon>Echinozoa</taxon>
        <taxon>Holothuroidea</taxon>
        <taxon>Aspidochirotacea</taxon>
        <taxon>Aspidochirotida</taxon>
        <taxon>Holothuriidae</taxon>
        <taxon>Holothuria</taxon>
    </lineage>
</organism>
<accession>A0A9Q1CRE8</accession>
<evidence type="ECO:0000259" key="3">
    <source>
        <dbReference type="PROSITE" id="PS50237"/>
    </source>
</evidence>
<protein>
    <submittedName>
        <fullName evidence="4">G2/M phase-specific E3 ubiquitin-protein ligase</fullName>
    </submittedName>
</protein>
<gene>
    <name evidence="4" type="ORF">HOLleu_03001</name>
</gene>
<comment type="caution">
    <text evidence="4">The sequence shown here is derived from an EMBL/GenBank/DDBJ whole genome shotgun (WGS) entry which is preliminary data.</text>
</comment>
<dbReference type="EMBL" id="JAIZAY010000001">
    <property type="protein sequence ID" value="KAJ8049998.1"/>
    <property type="molecule type" value="Genomic_DNA"/>
</dbReference>
<dbReference type="InterPro" id="IPR000569">
    <property type="entry name" value="HECT_dom"/>
</dbReference>
<proteinExistence type="predicted"/>